<dbReference type="InterPro" id="IPR022345">
    <property type="entry name" value="Phage_69_Orf23_MTP"/>
</dbReference>
<protein>
    <submittedName>
        <fullName evidence="1">Phage major tail protein 2</fullName>
    </submittedName>
</protein>
<organism evidence="1">
    <name type="scientific">Anaerococcus vaginalis</name>
    <dbReference type="NCBI Taxonomy" id="33037"/>
    <lineage>
        <taxon>Bacteria</taxon>
        <taxon>Bacillati</taxon>
        <taxon>Bacillota</taxon>
        <taxon>Tissierellia</taxon>
        <taxon>Tissierellales</taxon>
        <taxon>Peptoniphilaceae</taxon>
        <taxon>Anaerococcus</taxon>
    </lineage>
</organism>
<dbReference type="InterPro" id="IPR011855">
    <property type="entry name" value="Phgtail_TP901_1"/>
</dbReference>
<dbReference type="NCBIfam" id="TIGR02126">
    <property type="entry name" value="phgtail_TP901_1"/>
    <property type="match status" value="1"/>
</dbReference>
<dbReference type="Pfam" id="PF06199">
    <property type="entry name" value="Phage_tail_2"/>
    <property type="match status" value="1"/>
</dbReference>
<evidence type="ECO:0000313" key="1">
    <source>
        <dbReference type="EMBL" id="VYS99773.1"/>
    </source>
</evidence>
<dbReference type="AlphaFoldDB" id="A0A6N2T1V7"/>
<dbReference type="RefSeq" id="WP_156329031.1">
    <property type="nucleotide sequence ID" value="NZ_CACRSW010000023.1"/>
</dbReference>
<name>A0A6N2T1V7_9FIRM</name>
<dbReference type="EMBL" id="CACRSW010000023">
    <property type="protein sequence ID" value="VYS99773.1"/>
    <property type="molecule type" value="Genomic_DNA"/>
</dbReference>
<gene>
    <name evidence="1" type="ORF">AVLFYP127_00453</name>
</gene>
<dbReference type="PRINTS" id="PR01998">
    <property type="entry name" value="MTP2STAPHYLO"/>
</dbReference>
<accession>A0A6N2T1V7</accession>
<sequence>MLKAIYGKDKILMFRLLENATKEKATKLALQTEHTLSYENNVDTTQTKDGAITSNGGIEVSLEINAIASHDEVNEMLKKSVIEQKVLECWEIDLAGEAQEGKYPAKYMQGKLESWEMPANVEDLAEISTTMKIDGIPQDGFATISKDQEKAILYAFRDVTIFDEKAESTEGHA</sequence>
<reference evidence="1" key="1">
    <citation type="submission" date="2019-11" db="EMBL/GenBank/DDBJ databases">
        <authorList>
            <person name="Feng L."/>
        </authorList>
    </citation>
    <scope>NUCLEOTIDE SEQUENCE</scope>
    <source>
        <strain evidence="1">AvaginalisLFYP127</strain>
    </source>
</reference>
<proteinExistence type="predicted"/>
<dbReference type="PRINTS" id="PR01997">
    <property type="entry name" value="MTP2FAMILY"/>
</dbReference>